<feature type="compositionally biased region" description="Polar residues" evidence="1">
    <location>
        <begin position="258"/>
        <end position="267"/>
    </location>
</feature>
<feature type="region of interest" description="Disordered" evidence="1">
    <location>
        <begin position="160"/>
        <end position="271"/>
    </location>
</feature>
<dbReference type="OrthoDB" id="7873042at2759"/>
<dbReference type="Proteomes" id="UP000728185">
    <property type="component" value="Unassembled WGS sequence"/>
</dbReference>
<organism evidence="2 3">
    <name type="scientific">Fasciolopsis buskii</name>
    <dbReference type="NCBI Taxonomy" id="27845"/>
    <lineage>
        <taxon>Eukaryota</taxon>
        <taxon>Metazoa</taxon>
        <taxon>Spiralia</taxon>
        <taxon>Lophotrochozoa</taxon>
        <taxon>Platyhelminthes</taxon>
        <taxon>Trematoda</taxon>
        <taxon>Digenea</taxon>
        <taxon>Plagiorchiida</taxon>
        <taxon>Echinostomata</taxon>
        <taxon>Echinostomatoidea</taxon>
        <taxon>Fasciolidae</taxon>
        <taxon>Fasciolopsis</taxon>
    </lineage>
</organism>
<evidence type="ECO:0000256" key="1">
    <source>
        <dbReference type="SAM" id="MobiDB-lite"/>
    </source>
</evidence>
<feature type="region of interest" description="Disordered" evidence="1">
    <location>
        <begin position="1"/>
        <end position="29"/>
    </location>
</feature>
<keyword evidence="3" id="KW-1185">Reference proteome</keyword>
<comment type="caution">
    <text evidence="2">The sequence shown here is derived from an EMBL/GenBank/DDBJ whole genome shotgun (WGS) entry which is preliminary data.</text>
</comment>
<gene>
    <name evidence="2" type="ORF">FBUS_11346</name>
</gene>
<accession>A0A8E0RR88</accession>
<feature type="compositionally biased region" description="Polar residues" evidence="1">
    <location>
        <begin position="215"/>
        <end position="228"/>
    </location>
</feature>
<feature type="region of interest" description="Disordered" evidence="1">
    <location>
        <begin position="121"/>
        <end position="146"/>
    </location>
</feature>
<sequence length="307" mass="32138">CFFAFPDSRNHDSSGSTTPDDFEKYTDSSRQQFSTRPLIPLLVTLPLLTQEWSKPSAGVVGQRKGRSSRLSDSVSGEKHTLVVEQSSSYIVQTASGSSLTPVSSACVTKLVQFNDGQNSHNGMAGGSLTPSASSQPLAHHSAGTAANAGPVVDISASAVPNTTETASDHSNIDPMDTPRSVNIKNLQAEVDTEVTNEARSEVIPQASKGTADPTLPSTVSTSQESSQKALLRESVSGDPIGKQSGGPAASVDKGAEIPSSNMTTSVPPVSPRDEFDASWVVFLHELIWSSLYVSSTSSQVKDSSPSS</sequence>
<evidence type="ECO:0000313" key="3">
    <source>
        <dbReference type="Proteomes" id="UP000728185"/>
    </source>
</evidence>
<protein>
    <submittedName>
        <fullName evidence="2">Uncharacterized protein</fullName>
    </submittedName>
</protein>
<name>A0A8E0RR88_9TREM</name>
<dbReference type="AlphaFoldDB" id="A0A8E0RR88"/>
<feature type="non-terminal residue" evidence="2">
    <location>
        <position position="1"/>
    </location>
</feature>
<reference evidence="2" key="1">
    <citation type="submission" date="2019-05" db="EMBL/GenBank/DDBJ databases">
        <title>Annotation for the trematode Fasciolopsis buski.</title>
        <authorList>
            <person name="Choi Y.-J."/>
        </authorList>
    </citation>
    <scope>NUCLEOTIDE SEQUENCE</scope>
    <source>
        <strain evidence="2">HT</strain>
        <tissue evidence="2">Whole worm</tissue>
    </source>
</reference>
<evidence type="ECO:0000313" key="2">
    <source>
        <dbReference type="EMBL" id="KAA0191125.1"/>
    </source>
</evidence>
<dbReference type="EMBL" id="LUCM01006541">
    <property type="protein sequence ID" value="KAA0191125.1"/>
    <property type="molecule type" value="Genomic_DNA"/>
</dbReference>
<feature type="region of interest" description="Disordered" evidence="1">
    <location>
        <begin position="55"/>
        <end position="77"/>
    </location>
</feature>
<proteinExistence type="predicted"/>